<reference evidence="2 3" key="1">
    <citation type="submission" date="2017-05" db="EMBL/GenBank/DDBJ databases">
        <title>Vagococcus spp. assemblies.</title>
        <authorList>
            <person name="Gulvik C.A."/>
        </authorList>
    </citation>
    <scope>NUCLEOTIDE SEQUENCE [LARGE SCALE GENOMIC DNA]</scope>
    <source>
        <strain evidence="2 3">SS1995</strain>
    </source>
</reference>
<organism evidence="2 3">
    <name type="scientific">Vagococcus vulneris</name>
    <dbReference type="NCBI Taxonomy" id="1977869"/>
    <lineage>
        <taxon>Bacteria</taxon>
        <taxon>Bacillati</taxon>
        <taxon>Bacillota</taxon>
        <taxon>Bacilli</taxon>
        <taxon>Lactobacillales</taxon>
        <taxon>Enterococcaceae</taxon>
        <taxon>Vagococcus</taxon>
    </lineage>
</organism>
<gene>
    <name evidence="2" type="ORF">CBF37_01325</name>
</gene>
<keyword evidence="3" id="KW-1185">Reference proteome</keyword>
<evidence type="ECO:0000313" key="2">
    <source>
        <dbReference type="EMBL" id="RSU00683.1"/>
    </source>
</evidence>
<keyword evidence="1" id="KW-1133">Transmembrane helix</keyword>
<name>A0A430A2I2_9ENTE</name>
<accession>A0A430A2I2</accession>
<dbReference type="AlphaFoldDB" id="A0A430A2I2"/>
<comment type="caution">
    <text evidence="2">The sequence shown here is derived from an EMBL/GenBank/DDBJ whole genome shotgun (WGS) entry which is preliminary data.</text>
</comment>
<dbReference type="Proteomes" id="UP000287857">
    <property type="component" value="Unassembled WGS sequence"/>
</dbReference>
<sequence length="410" mass="46834">MYVIFGTSKKGLGKFLPSKKRYTLIEADNQLKVFTKTLSIGKKPNYVIIEIYDDEEMIFRSDFVAGTDESNNLRLLLLHLLKTEFPDVDEEEKSELLQRINHAYLAETNPINDYGRKAEEEPAPQIITIVEKTSAEAETPKVALLPAEDQSLDETKVVNEPREKQISKKPAFDFAGFFVKKKRLFILILALLIFSGAGITLFVTGSNGSNQQESYSELVKEGKHSQALNEYPDEESKLIEQLYNEKKSKALKNLADDHHSDMARFYWAFLNKKWNQVTEIKGINQDTTVQAMRGYAYLAQGKLEEAELINKVLKNDTLNDQIYQAKKDRAYQNLRDQDISAAELINKEINDPELEEDIKVAKSIVNLLKKYQTDKSNSKLSETDRKEAEKNFELWTSNLEQLGGKSNDGE</sequence>
<protein>
    <submittedName>
        <fullName evidence="2">Uncharacterized protein</fullName>
    </submittedName>
</protein>
<dbReference type="OrthoDB" id="2195062at2"/>
<dbReference type="EMBL" id="NGJS01000001">
    <property type="protein sequence ID" value="RSU00683.1"/>
    <property type="molecule type" value="Genomic_DNA"/>
</dbReference>
<dbReference type="RefSeq" id="WP_105467005.1">
    <property type="nucleotide sequence ID" value="NZ_NGJS01000001.1"/>
</dbReference>
<evidence type="ECO:0000313" key="3">
    <source>
        <dbReference type="Proteomes" id="UP000287857"/>
    </source>
</evidence>
<evidence type="ECO:0000256" key="1">
    <source>
        <dbReference type="SAM" id="Phobius"/>
    </source>
</evidence>
<feature type="transmembrane region" description="Helical" evidence="1">
    <location>
        <begin position="184"/>
        <end position="203"/>
    </location>
</feature>
<keyword evidence="1" id="KW-0812">Transmembrane</keyword>
<keyword evidence="1" id="KW-0472">Membrane</keyword>
<proteinExistence type="predicted"/>